<reference evidence="2" key="1">
    <citation type="submission" date="2016-05" db="EMBL/GenBank/DDBJ databases">
        <title>Comparative genomics of biotechnologically important yeasts.</title>
        <authorList>
            <consortium name="DOE Joint Genome Institute"/>
            <person name="Riley R."/>
            <person name="Haridas S."/>
            <person name="Wolfe K.H."/>
            <person name="Lopes M.R."/>
            <person name="Hittinger C.T."/>
            <person name="Goker M."/>
            <person name="Salamov A."/>
            <person name="Wisecaver J."/>
            <person name="Long T.M."/>
            <person name="Aerts A.L."/>
            <person name="Barry K."/>
            <person name="Choi C."/>
            <person name="Clum A."/>
            <person name="Coughlan A.Y."/>
            <person name="Deshpande S."/>
            <person name="Douglass A.P."/>
            <person name="Hanson S.J."/>
            <person name="Klenk H.-P."/>
            <person name="Labutti K."/>
            <person name="Lapidus A."/>
            <person name="Lindquist E."/>
            <person name="Lipzen A."/>
            <person name="Meier-Kolthoff J.P."/>
            <person name="Ohm R.A."/>
            <person name="Otillar R.P."/>
            <person name="Pangilinan J."/>
            <person name="Peng Y."/>
            <person name="Rokas A."/>
            <person name="Rosa C.A."/>
            <person name="Scheuner C."/>
            <person name="Sibirny A.A."/>
            <person name="Slot J.C."/>
            <person name="Stielow J.B."/>
            <person name="Sun H."/>
            <person name="Kurtzman C.P."/>
            <person name="Blackwell M."/>
            <person name="Grigoriev I.V."/>
            <person name="Jeffries T.W."/>
        </authorList>
    </citation>
    <scope>NUCLEOTIDE SEQUENCE [LARGE SCALE GENOMIC DNA]</scope>
    <source>
        <strain evidence="2">NRRL Y-2460</strain>
    </source>
</reference>
<keyword evidence="2" id="KW-1185">Reference proteome</keyword>
<sequence>MCNIHPLLVELNNLSNNESEIQDLVIRSLQSLSFNSYKKIIDKVDFNQNEKLYNTLEIFTFYNDIYDGIKKLKILKQDQVFAKSPIMENLIRFKKIKLAKAIKNLEVNTDEEVVVAPDMNELIKKLIKRNLNEINSLVDYEGKFNQCEEAVNDKAESISKSRKRKVGE</sequence>
<evidence type="ECO:0000313" key="1">
    <source>
        <dbReference type="EMBL" id="ODV97889.1"/>
    </source>
</evidence>
<gene>
    <name evidence="1" type="ORF">PACTADRAFT_47726</name>
</gene>
<dbReference type="Proteomes" id="UP000094236">
    <property type="component" value="Unassembled WGS sequence"/>
</dbReference>
<dbReference type="EMBL" id="KV454011">
    <property type="protein sequence ID" value="ODV97889.1"/>
    <property type="molecule type" value="Genomic_DNA"/>
</dbReference>
<dbReference type="AlphaFoldDB" id="A0A1E4U1M6"/>
<evidence type="ECO:0000313" key="2">
    <source>
        <dbReference type="Proteomes" id="UP000094236"/>
    </source>
</evidence>
<organism evidence="1 2">
    <name type="scientific">Pachysolen tannophilus NRRL Y-2460</name>
    <dbReference type="NCBI Taxonomy" id="669874"/>
    <lineage>
        <taxon>Eukaryota</taxon>
        <taxon>Fungi</taxon>
        <taxon>Dikarya</taxon>
        <taxon>Ascomycota</taxon>
        <taxon>Saccharomycotina</taxon>
        <taxon>Pichiomycetes</taxon>
        <taxon>Pachysolenaceae</taxon>
        <taxon>Pachysolen</taxon>
    </lineage>
</organism>
<accession>A0A1E4U1M6</accession>
<name>A0A1E4U1M6_PACTA</name>
<protein>
    <submittedName>
        <fullName evidence="1">Uncharacterized protein</fullName>
    </submittedName>
</protein>
<proteinExistence type="predicted"/>